<dbReference type="EMBL" id="CP012752">
    <property type="protein sequence ID" value="ALG07218.1"/>
    <property type="molecule type" value="Genomic_DNA"/>
</dbReference>
<reference evidence="1 2" key="1">
    <citation type="submission" date="2015-07" db="EMBL/GenBank/DDBJ databases">
        <title>Genome sequencing of Kibdelosporangium phytohabitans.</title>
        <authorList>
            <person name="Qin S."/>
            <person name="Xing K."/>
        </authorList>
    </citation>
    <scope>NUCLEOTIDE SEQUENCE [LARGE SCALE GENOMIC DNA]</scope>
    <source>
        <strain evidence="1 2">KLBMP1111</strain>
    </source>
</reference>
<name>A0A0N9HUS6_9PSEU</name>
<keyword evidence="2" id="KW-1185">Reference proteome</keyword>
<sequence length="77" mass="8207">MSRLLPKLTSSLVELGVTGARVGAIGTAVRAALCWQDADETSAASDVRSFSVSIIAHVFLMAESWLFPSRRAIRAST</sequence>
<protein>
    <submittedName>
        <fullName evidence="1">Uncharacterized protein</fullName>
    </submittedName>
</protein>
<dbReference type="KEGG" id="kphy:AOZ06_10050"/>
<dbReference type="Proteomes" id="UP000063699">
    <property type="component" value="Chromosome"/>
</dbReference>
<organism evidence="1 2">
    <name type="scientific">Kibdelosporangium phytohabitans</name>
    <dbReference type="NCBI Taxonomy" id="860235"/>
    <lineage>
        <taxon>Bacteria</taxon>
        <taxon>Bacillati</taxon>
        <taxon>Actinomycetota</taxon>
        <taxon>Actinomycetes</taxon>
        <taxon>Pseudonocardiales</taxon>
        <taxon>Pseudonocardiaceae</taxon>
        <taxon>Kibdelosporangium</taxon>
    </lineage>
</organism>
<proteinExistence type="predicted"/>
<gene>
    <name evidence="1" type="ORF">AOZ06_10050</name>
</gene>
<accession>A0A0N9HUS6</accession>
<evidence type="ECO:0000313" key="2">
    <source>
        <dbReference type="Proteomes" id="UP000063699"/>
    </source>
</evidence>
<evidence type="ECO:0000313" key="1">
    <source>
        <dbReference type="EMBL" id="ALG07218.1"/>
    </source>
</evidence>
<dbReference type="AlphaFoldDB" id="A0A0N9HUS6"/>
<dbReference type="STRING" id="860235.AOZ06_10050"/>